<feature type="domain" description="CBS" evidence="3">
    <location>
        <begin position="72"/>
        <end position="128"/>
    </location>
</feature>
<organism evidence="4 5">
    <name type="scientific">Desmospora activa DSM 45169</name>
    <dbReference type="NCBI Taxonomy" id="1121389"/>
    <lineage>
        <taxon>Bacteria</taxon>
        <taxon>Bacillati</taxon>
        <taxon>Bacillota</taxon>
        <taxon>Bacilli</taxon>
        <taxon>Bacillales</taxon>
        <taxon>Thermoactinomycetaceae</taxon>
        <taxon>Desmospora</taxon>
    </lineage>
</organism>
<evidence type="ECO:0000256" key="1">
    <source>
        <dbReference type="ARBA" id="ARBA00023122"/>
    </source>
</evidence>
<sequence length="143" mass="15305">MSQLGEIMSTNVASVSPQDPIQQAAMLMKQYNVGIIPVVENGQLQGVVTDRDVVLRSVADQNGASLTVGDVMTNQNLITGSPNMSVDEASQLMAQHQIRRLPVVDNNQLVGIVALGDLAVRQQHSDEAGQALANISEQDNIQM</sequence>
<dbReference type="AlphaFoldDB" id="A0A2T4ZDD7"/>
<dbReference type="SUPFAM" id="SSF54631">
    <property type="entry name" value="CBS-domain pair"/>
    <property type="match status" value="1"/>
</dbReference>
<dbReference type="CDD" id="cd04622">
    <property type="entry name" value="CBS_pair_HRP1_like"/>
    <property type="match status" value="1"/>
</dbReference>
<dbReference type="PANTHER" id="PTHR43080">
    <property type="entry name" value="CBS DOMAIN-CONTAINING PROTEIN CBSX3, MITOCHONDRIAL"/>
    <property type="match status" value="1"/>
</dbReference>
<proteinExistence type="predicted"/>
<reference evidence="4 5" key="1">
    <citation type="submission" date="2018-04" db="EMBL/GenBank/DDBJ databases">
        <title>Genomic Encyclopedia of Archaeal and Bacterial Type Strains, Phase II (KMG-II): from individual species to whole genera.</title>
        <authorList>
            <person name="Goeker M."/>
        </authorList>
    </citation>
    <scope>NUCLEOTIDE SEQUENCE [LARGE SCALE GENOMIC DNA]</scope>
    <source>
        <strain evidence="4 5">DSM 45169</strain>
    </source>
</reference>
<dbReference type="RefSeq" id="WP_107727257.1">
    <property type="nucleotide sequence ID" value="NZ_PZZP01000001.1"/>
</dbReference>
<dbReference type="Proteomes" id="UP000241639">
    <property type="component" value="Unassembled WGS sequence"/>
</dbReference>
<keyword evidence="5" id="KW-1185">Reference proteome</keyword>
<protein>
    <submittedName>
        <fullName evidence="4">CBS domain-containing protein</fullName>
    </submittedName>
</protein>
<dbReference type="InterPro" id="IPR051257">
    <property type="entry name" value="Diverse_CBS-Domain"/>
</dbReference>
<evidence type="ECO:0000313" key="4">
    <source>
        <dbReference type="EMBL" id="PTM59897.1"/>
    </source>
</evidence>
<accession>A0A2T4ZDD7</accession>
<dbReference type="InterPro" id="IPR046342">
    <property type="entry name" value="CBS_dom_sf"/>
</dbReference>
<feature type="domain" description="CBS" evidence="3">
    <location>
        <begin position="8"/>
        <end position="65"/>
    </location>
</feature>
<evidence type="ECO:0000256" key="2">
    <source>
        <dbReference type="PROSITE-ProRule" id="PRU00703"/>
    </source>
</evidence>
<dbReference type="OrthoDB" id="9802114at2"/>
<keyword evidence="1 2" id="KW-0129">CBS domain</keyword>
<evidence type="ECO:0000259" key="3">
    <source>
        <dbReference type="PROSITE" id="PS51371"/>
    </source>
</evidence>
<dbReference type="InterPro" id="IPR000644">
    <property type="entry name" value="CBS_dom"/>
</dbReference>
<name>A0A2T4ZDD7_9BACL</name>
<gene>
    <name evidence="4" type="ORF">C8J48_2534</name>
</gene>
<dbReference type="Gene3D" id="3.10.580.10">
    <property type="entry name" value="CBS-domain"/>
    <property type="match status" value="1"/>
</dbReference>
<comment type="caution">
    <text evidence="4">The sequence shown here is derived from an EMBL/GenBank/DDBJ whole genome shotgun (WGS) entry which is preliminary data.</text>
</comment>
<dbReference type="EMBL" id="PZZP01000001">
    <property type="protein sequence ID" value="PTM59897.1"/>
    <property type="molecule type" value="Genomic_DNA"/>
</dbReference>
<dbReference type="Pfam" id="PF00571">
    <property type="entry name" value="CBS"/>
    <property type="match status" value="2"/>
</dbReference>
<dbReference type="SMART" id="SM00116">
    <property type="entry name" value="CBS"/>
    <property type="match status" value="2"/>
</dbReference>
<evidence type="ECO:0000313" key="5">
    <source>
        <dbReference type="Proteomes" id="UP000241639"/>
    </source>
</evidence>
<dbReference type="PANTHER" id="PTHR43080:SF2">
    <property type="entry name" value="CBS DOMAIN-CONTAINING PROTEIN"/>
    <property type="match status" value="1"/>
</dbReference>
<dbReference type="PROSITE" id="PS51371">
    <property type="entry name" value="CBS"/>
    <property type="match status" value="2"/>
</dbReference>